<dbReference type="Gene3D" id="4.10.1080.10">
    <property type="entry name" value="TSP type-3 repeat"/>
    <property type="match status" value="1"/>
</dbReference>
<feature type="signal peptide" evidence="3">
    <location>
        <begin position="1"/>
        <end position="34"/>
    </location>
</feature>
<dbReference type="PANTHER" id="PTHR38787:SF3">
    <property type="entry name" value="REGULATORY P DOMAIN-CONTAINING PROTEIN"/>
    <property type="match status" value="1"/>
</dbReference>
<reference evidence="5" key="1">
    <citation type="journal article" date="2019" name="Int. J. Syst. Evol. Microbiol.">
        <title>The Global Catalogue of Microorganisms (GCM) 10K type strain sequencing project: providing services to taxonomists for standard genome sequencing and annotation.</title>
        <authorList>
            <consortium name="The Broad Institute Genomics Platform"/>
            <consortium name="The Broad Institute Genome Sequencing Center for Infectious Disease"/>
            <person name="Wu L."/>
            <person name="Ma J."/>
        </authorList>
    </citation>
    <scope>NUCLEOTIDE SEQUENCE [LARGE SCALE GENOMIC DNA]</scope>
    <source>
        <strain evidence="5">KCTC 42587</strain>
    </source>
</reference>
<dbReference type="Pfam" id="PF02412">
    <property type="entry name" value="TSP_3"/>
    <property type="match status" value="2"/>
</dbReference>
<proteinExistence type="predicted"/>
<dbReference type="EMBL" id="JBHULS010000002">
    <property type="protein sequence ID" value="MFD2551271.1"/>
    <property type="molecule type" value="Genomic_DNA"/>
</dbReference>
<dbReference type="InterPro" id="IPR017897">
    <property type="entry name" value="Thrombospondin_3_rpt"/>
</dbReference>
<dbReference type="InterPro" id="IPR027589">
    <property type="entry name" value="Choice_anch_B"/>
</dbReference>
<feature type="compositionally biased region" description="Acidic residues" evidence="2">
    <location>
        <begin position="83"/>
        <end position="93"/>
    </location>
</feature>
<name>A0ABW5KU72_9FLAO</name>
<keyword evidence="5" id="KW-1185">Reference proteome</keyword>
<evidence type="ECO:0000256" key="1">
    <source>
        <dbReference type="ARBA" id="ARBA00022729"/>
    </source>
</evidence>
<feature type="compositionally biased region" description="Acidic residues" evidence="2">
    <location>
        <begin position="43"/>
        <end position="53"/>
    </location>
</feature>
<dbReference type="PROSITE" id="PS51234">
    <property type="entry name" value="TSP3"/>
    <property type="match status" value="1"/>
</dbReference>
<dbReference type="InterPro" id="IPR028974">
    <property type="entry name" value="TSP_type-3_rpt"/>
</dbReference>
<feature type="chain" id="PRO_5045143966" evidence="3">
    <location>
        <begin position="35"/>
        <end position="498"/>
    </location>
</feature>
<evidence type="ECO:0000256" key="3">
    <source>
        <dbReference type="SAM" id="SignalP"/>
    </source>
</evidence>
<dbReference type="InterPro" id="IPR013211">
    <property type="entry name" value="LVIVD"/>
</dbReference>
<dbReference type="RefSeq" id="WP_376892414.1">
    <property type="nucleotide sequence ID" value="NZ_JBHULS010000002.1"/>
</dbReference>
<dbReference type="NCBIfam" id="TIGR04312">
    <property type="entry name" value="choice_anch_B"/>
    <property type="match status" value="1"/>
</dbReference>
<dbReference type="Pfam" id="PF08309">
    <property type="entry name" value="LVIVD"/>
    <property type="match status" value="1"/>
</dbReference>
<comment type="caution">
    <text evidence="4">The sequence shown here is derived from an EMBL/GenBank/DDBJ whole genome shotgun (WGS) entry which is preliminary data.</text>
</comment>
<dbReference type="SUPFAM" id="SSF103647">
    <property type="entry name" value="TSP type-3 repeat"/>
    <property type="match status" value="1"/>
</dbReference>
<evidence type="ECO:0000256" key="2">
    <source>
        <dbReference type="SAM" id="MobiDB-lite"/>
    </source>
</evidence>
<feature type="region of interest" description="Disordered" evidence="2">
    <location>
        <begin position="34"/>
        <end position="115"/>
    </location>
</feature>
<evidence type="ECO:0000313" key="5">
    <source>
        <dbReference type="Proteomes" id="UP001597472"/>
    </source>
</evidence>
<dbReference type="Proteomes" id="UP001597472">
    <property type="component" value="Unassembled WGS sequence"/>
</dbReference>
<gene>
    <name evidence="4" type="ORF">ACFSQP_05525</name>
</gene>
<accession>A0ABW5KU72</accession>
<protein>
    <submittedName>
        <fullName evidence="4">Choice-of-anchor B family protein</fullName>
    </submittedName>
</protein>
<evidence type="ECO:0000313" key="4">
    <source>
        <dbReference type="EMBL" id="MFD2551271.1"/>
    </source>
</evidence>
<sequence length="498" mass="53716">MKNSILRPFTIKTCACLFVLATVMLSCNNESVDAAAPPAVTDSDNDGIPDGEDNCPNVANPNQEDQNNDGLGDACDTNMPVDTDNDGVPDAEDNCPNVANPNQEDDNNDGIGNACEDAPNTNPLFPCENGMAGPYPCNGYDLMGHIPNSVLGNPSSEGNDSWGWTDSATGNEYALVGTTQGTAFVDITDPVNPLLLGRLASASPGDRGNVWRDVKVYNNHAFIVSEANGHGMQVFDLTRLRNVANPPATFAPDAHYRGFGSAHNIVINEDSGYAYIVGTSRSGTYAGGPLFLNIQNPLNPVNEGGFFGYSHDAQVLNYNGPDADYAGQEILIGSNENEVVIVNVTNKANPQIISRIAYDNIGYTHQGWFTEDLAFFILGDELDEQNFGSNTRTIVFNFTDLDNPSYHMDYSGPTAAIDHNGYVKGNTFYIANYAAGLRMVDISNIAAGSMWETGYFDTYPPSNNTTFRGAWNVYPYFESGNIIISDINGGLFIVKKQN</sequence>
<keyword evidence="1 3" id="KW-0732">Signal</keyword>
<feature type="compositionally biased region" description="Polar residues" evidence="2">
    <location>
        <begin position="57"/>
        <end position="69"/>
    </location>
</feature>
<dbReference type="PANTHER" id="PTHR38787">
    <property type="entry name" value="REGULATORY P DOMAIN-CONTAINING PROTEIN"/>
    <property type="match status" value="1"/>
</dbReference>
<organism evidence="4 5">
    <name type="scientific">Bizionia sediminis</name>
    <dbReference type="NCBI Taxonomy" id="1737064"/>
    <lineage>
        <taxon>Bacteria</taxon>
        <taxon>Pseudomonadati</taxon>
        <taxon>Bacteroidota</taxon>
        <taxon>Flavobacteriia</taxon>
        <taxon>Flavobacteriales</taxon>
        <taxon>Flavobacteriaceae</taxon>
        <taxon>Bizionia</taxon>
    </lineage>
</organism>
<dbReference type="PROSITE" id="PS51257">
    <property type="entry name" value="PROKAR_LIPOPROTEIN"/>
    <property type="match status" value="1"/>
</dbReference>
<dbReference type="InterPro" id="IPR003367">
    <property type="entry name" value="Thrombospondin_3-like_rpt"/>
</dbReference>